<evidence type="ECO:0000313" key="2">
    <source>
        <dbReference type="EMBL" id="ABS03703.1"/>
    </source>
</evidence>
<reference evidence="3" key="1">
    <citation type="journal article" date="2008" name="PLoS ONE">
        <title>Survival in nuclear waste, extreme resistance, and potential applications gleaned from the genome sequence of Kineococcus radiotolerans SRS30216.</title>
        <authorList>
            <person name="Bagwell C.E."/>
            <person name="Bhat S."/>
            <person name="Hawkins G.M."/>
            <person name="Smith B.W."/>
            <person name="Biswas T."/>
            <person name="Hoover T.R."/>
            <person name="Saunders E."/>
            <person name="Han C.S."/>
            <person name="Tsodikov O.V."/>
            <person name="Shimkets L.J."/>
        </authorList>
    </citation>
    <scope>NUCLEOTIDE SEQUENCE [LARGE SCALE GENOMIC DNA]</scope>
    <source>
        <strain evidence="3">ATCC BAA-149 / DSM 14245 / SRS30216</strain>
    </source>
</reference>
<proteinExistence type="predicted"/>
<gene>
    <name evidence="2" type="ordered locus">Krad_2222</name>
</gene>
<dbReference type="AlphaFoldDB" id="A6WA64"/>
<dbReference type="Proteomes" id="UP000001116">
    <property type="component" value="Chromosome"/>
</dbReference>
<dbReference type="EMBL" id="CP000750">
    <property type="protein sequence ID" value="ABS03703.1"/>
    <property type="molecule type" value="Genomic_DNA"/>
</dbReference>
<keyword evidence="3" id="KW-1185">Reference proteome</keyword>
<feature type="region of interest" description="Disordered" evidence="1">
    <location>
        <begin position="41"/>
        <end position="65"/>
    </location>
</feature>
<accession>A6WA64</accession>
<organism evidence="2 3">
    <name type="scientific">Kineococcus radiotolerans (strain ATCC BAA-149 / DSM 14245 / SRS30216)</name>
    <dbReference type="NCBI Taxonomy" id="266940"/>
    <lineage>
        <taxon>Bacteria</taxon>
        <taxon>Bacillati</taxon>
        <taxon>Actinomycetota</taxon>
        <taxon>Actinomycetes</taxon>
        <taxon>Kineosporiales</taxon>
        <taxon>Kineosporiaceae</taxon>
        <taxon>Kineococcus</taxon>
    </lineage>
</organism>
<dbReference type="HOGENOM" id="CLU_2081667_0_0_11"/>
<dbReference type="KEGG" id="kra:Krad_2222"/>
<name>A6WA64_KINRD</name>
<evidence type="ECO:0000313" key="3">
    <source>
        <dbReference type="Proteomes" id="UP000001116"/>
    </source>
</evidence>
<protein>
    <submittedName>
        <fullName evidence="2">Uncharacterized protein</fullName>
    </submittedName>
</protein>
<evidence type="ECO:0000256" key="1">
    <source>
        <dbReference type="SAM" id="MobiDB-lite"/>
    </source>
</evidence>
<sequence length="117" mass="12911">MINSSLCSRPDNPFTVAAGVRRAFWPSTRVSSCRECTRCATHGSPPCATKSPHHPGAPPRRHPHRLHSLPRLNGLTHLPMSGCRPSTTIMCTSCWGSRRKGSHIGLKICHMAWSSWC</sequence>